<dbReference type="AlphaFoldDB" id="A0A2N5TVC9"/>
<reference evidence="1 2" key="1">
    <citation type="submission" date="2017-11" db="EMBL/GenBank/DDBJ databases">
        <title>De novo assembly and phasing of dikaryotic genomes from two isolates of Puccinia coronata f. sp. avenae, the causal agent of oat crown rust.</title>
        <authorList>
            <person name="Miller M.E."/>
            <person name="Zhang Y."/>
            <person name="Omidvar V."/>
            <person name="Sperschneider J."/>
            <person name="Schwessinger B."/>
            <person name="Raley C."/>
            <person name="Palmer J.M."/>
            <person name="Garnica D."/>
            <person name="Upadhyaya N."/>
            <person name="Rathjen J."/>
            <person name="Taylor J.M."/>
            <person name="Park R.F."/>
            <person name="Dodds P.N."/>
            <person name="Hirsch C.D."/>
            <person name="Kianian S.F."/>
            <person name="Figueroa M."/>
        </authorList>
    </citation>
    <scope>NUCLEOTIDE SEQUENCE [LARGE SCALE GENOMIC DNA]</scope>
    <source>
        <strain evidence="1">12NC29</strain>
    </source>
</reference>
<dbReference type="OrthoDB" id="2513458at2759"/>
<evidence type="ECO:0000313" key="2">
    <source>
        <dbReference type="Proteomes" id="UP000235388"/>
    </source>
</evidence>
<keyword evidence="2" id="KW-1185">Reference proteome</keyword>
<accession>A0A2N5TVC9</accession>
<dbReference type="EMBL" id="PGCJ01000412">
    <property type="protein sequence ID" value="PLW29398.1"/>
    <property type="molecule type" value="Genomic_DNA"/>
</dbReference>
<gene>
    <name evidence="1" type="ORF">PCANC_24333</name>
</gene>
<dbReference type="Proteomes" id="UP000235388">
    <property type="component" value="Unassembled WGS sequence"/>
</dbReference>
<proteinExistence type="predicted"/>
<evidence type="ECO:0000313" key="1">
    <source>
        <dbReference type="EMBL" id="PLW29398.1"/>
    </source>
</evidence>
<organism evidence="1 2">
    <name type="scientific">Puccinia coronata f. sp. avenae</name>
    <dbReference type="NCBI Taxonomy" id="200324"/>
    <lineage>
        <taxon>Eukaryota</taxon>
        <taxon>Fungi</taxon>
        <taxon>Dikarya</taxon>
        <taxon>Basidiomycota</taxon>
        <taxon>Pucciniomycotina</taxon>
        <taxon>Pucciniomycetes</taxon>
        <taxon>Pucciniales</taxon>
        <taxon>Pucciniaceae</taxon>
        <taxon>Puccinia</taxon>
    </lineage>
</organism>
<protein>
    <submittedName>
        <fullName evidence="1">Uncharacterized protein</fullName>
    </submittedName>
</protein>
<comment type="caution">
    <text evidence="1">The sequence shown here is derived from an EMBL/GenBank/DDBJ whole genome shotgun (WGS) entry which is preliminary data.</text>
</comment>
<sequence length="56" mass="6535">MQSGTNHRTWDWFIGCRDKVNAEAHKLQISEWAVPNVKAIWDAERNCHGKGPVWFI</sequence>
<name>A0A2N5TVC9_9BASI</name>